<accession>A0A4P6EVT0</accession>
<protein>
    <submittedName>
        <fullName evidence="1">Uncharacterized protein</fullName>
    </submittedName>
</protein>
<reference evidence="1 2" key="1">
    <citation type="submission" date="2019-01" db="EMBL/GenBank/DDBJ databases">
        <title>Genome sequencing of strain 2JSPR-7.</title>
        <authorList>
            <person name="Heo J."/>
            <person name="Kim S.-J."/>
            <person name="Kim J.-S."/>
            <person name="Hong S.-B."/>
            <person name="Kwon S.-W."/>
        </authorList>
    </citation>
    <scope>NUCLEOTIDE SEQUENCE [LARGE SCALE GENOMIC DNA]</scope>
    <source>
        <strain evidence="1 2">2JSPR-7</strain>
    </source>
</reference>
<keyword evidence="2" id="KW-1185">Reference proteome</keyword>
<proteinExistence type="predicted"/>
<dbReference type="KEGG" id="xyl:ET495_01310"/>
<dbReference type="AlphaFoldDB" id="A0A4P6EVT0"/>
<sequence>MTVAGIVAGEAGAVPGSVAGQVVLETAVAAHRVAVGQVAVLARDEIMSGGSVGTTLDEVGPLPARPGDASIIDDAREWIGDVNPNFHLGGE</sequence>
<gene>
    <name evidence="1" type="ORF">ET495_01310</name>
</gene>
<evidence type="ECO:0000313" key="2">
    <source>
        <dbReference type="Proteomes" id="UP000291758"/>
    </source>
</evidence>
<name>A0A4P6EVT0_9MICO</name>
<organism evidence="1 2">
    <name type="scientific">Xylanimonas allomyrinae</name>
    <dbReference type="NCBI Taxonomy" id="2509459"/>
    <lineage>
        <taxon>Bacteria</taxon>
        <taxon>Bacillati</taxon>
        <taxon>Actinomycetota</taxon>
        <taxon>Actinomycetes</taxon>
        <taxon>Micrococcales</taxon>
        <taxon>Promicromonosporaceae</taxon>
        <taxon>Xylanimonas</taxon>
    </lineage>
</organism>
<evidence type="ECO:0000313" key="1">
    <source>
        <dbReference type="EMBL" id="QAY62138.1"/>
    </source>
</evidence>
<dbReference type="EMBL" id="CP035495">
    <property type="protein sequence ID" value="QAY62138.1"/>
    <property type="molecule type" value="Genomic_DNA"/>
</dbReference>
<dbReference type="Proteomes" id="UP000291758">
    <property type="component" value="Chromosome"/>
</dbReference>
<dbReference type="RefSeq" id="WP_129201988.1">
    <property type="nucleotide sequence ID" value="NZ_CP035495.1"/>
</dbReference>